<evidence type="ECO:0000313" key="4">
    <source>
        <dbReference type="Proteomes" id="UP000440041"/>
    </source>
</evidence>
<feature type="region of interest" description="Disordered" evidence="1">
    <location>
        <begin position="125"/>
        <end position="167"/>
    </location>
</feature>
<gene>
    <name evidence="3" type="ORF">DSM100238_1297</name>
</gene>
<dbReference type="Proteomes" id="UP000440041">
    <property type="component" value="Unassembled WGS sequence"/>
</dbReference>
<accession>A0A6A2W153</accession>
<organism evidence="3 4">
    <name type="scientific">Bifidobacterium apri</name>
    <dbReference type="NCBI Taxonomy" id="1769423"/>
    <lineage>
        <taxon>Bacteria</taxon>
        <taxon>Bacillati</taxon>
        <taxon>Actinomycetota</taxon>
        <taxon>Actinomycetes</taxon>
        <taxon>Bifidobacteriales</taxon>
        <taxon>Bifidobacteriaceae</taxon>
        <taxon>Bifidobacterium</taxon>
    </lineage>
</organism>
<keyword evidence="2" id="KW-0812">Transmembrane</keyword>
<name>A0A6A2W153_9BIFI</name>
<evidence type="ECO:0000256" key="2">
    <source>
        <dbReference type="SAM" id="Phobius"/>
    </source>
</evidence>
<protein>
    <submittedName>
        <fullName evidence="3">Uncharacterized protein</fullName>
    </submittedName>
</protein>
<reference evidence="3 4" key="1">
    <citation type="submission" date="2019-09" db="EMBL/GenBank/DDBJ databases">
        <title>Characterization of the phylogenetic diversity of two novel species belonging to the genus Bifidobacterium: Bifidobacterium cebidarum sp. nov. and Bifidobacterium leontopitheci sp. nov.</title>
        <authorList>
            <person name="Lugli G.A."/>
            <person name="Duranti S."/>
            <person name="Milani C."/>
            <person name="Turroni F."/>
            <person name="Ventura M."/>
        </authorList>
    </citation>
    <scope>NUCLEOTIDE SEQUENCE [LARGE SCALE GENOMIC DNA]</scope>
    <source>
        <strain evidence="3 4">DSM 100238</strain>
    </source>
</reference>
<dbReference type="EMBL" id="WBSO01000010">
    <property type="protein sequence ID" value="KAB8297412.1"/>
    <property type="molecule type" value="Genomic_DNA"/>
</dbReference>
<feature type="transmembrane region" description="Helical" evidence="2">
    <location>
        <begin position="33"/>
        <end position="60"/>
    </location>
</feature>
<proteinExistence type="predicted"/>
<comment type="caution">
    <text evidence="3">The sequence shown here is derived from an EMBL/GenBank/DDBJ whole genome shotgun (WGS) entry which is preliminary data.</text>
</comment>
<keyword evidence="4" id="KW-1185">Reference proteome</keyword>
<keyword evidence="2" id="KW-0472">Membrane</keyword>
<evidence type="ECO:0000256" key="1">
    <source>
        <dbReference type="SAM" id="MobiDB-lite"/>
    </source>
</evidence>
<sequence>MWPRESRMKKQDPGASSFRGLCFCRRSGEGGVIGQYVCLLVGCVGVLIVALVVCTSCMPWHAKLNGYRRKTAVEIPVLRFVHAQAYANRRYGYRTVREAFCLAHDVCHDMRDPAHSNRLYALRRNGSAPIPDTHSGRARKWRHEDSKPRHARQNNPYTRFPDTHFGQ</sequence>
<dbReference type="AlphaFoldDB" id="A0A6A2W153"/>
<evidence type="ECO:0000313" key="3">
    <source>
        <dbReference type="EMBL" id="KAB8297412.1"/>
    </source>
</evidence>
<keyword evidence="2" id="KW-1133">Transmembrane helix</keyword>